<feature type="domain" description="CxC1-like cysteine cluster associated with KDZ transposases" evidence="2">
    <location>
        <begin position="84"/>
        <end position="185"/>
    </location>
</feature>
<dbReference type="EMBL" id="GL883189">
    <property type="protein sequence ID" value="EGF97999.1"/>
    <property type="molecule type" value="Genomic_DNA"/>
</dbReference>
<dbReference type="PANTHER" id="PTHR33096">
    <property type="entry name" value="CXC2 DOMAIN-CONTAINING PROTEIN"/>
    <property type="match status" value="1"/>
</dbReference>
<dbReference type="OrthoDB" id="10470155at2759"/>
<evidence type="ECO:0000313" key="3">
    <source>
        <dbReference type="EMBL" id="EGF97999.1"/>
    </source>
</evidence>
<name>F4SBI2_MELLP</name>
<dbReference type="GeneID" id="18933343"/>
<evidence type="ECO:0000313" key="4">
    <source>
        <dbReference type="Proteomes" id="UP000001072"/>
    </source>
</evidence>
<accession>F4SBI2</accession>
<dbReference type="RefSeq" id="XP_007418733.1">
    <property type="nucleotide sequence ID" value="XM_007418671.1"/>
</dbReference>
<protein>
    <recommendedName>
        <fullName evidence="2">CxC1-like cysteine cluster associated with KDZ transposases domain-containing protein</fullName>
    </recommendedName>
</protein>
<dbReference type="Pfam" id="PF18802">
    <property type="entry name" value="CxC1"/>
    <property type="match status" value="1"/>
</dbReference>
<dbReference type="PANTHER" id="PTHR33096:SF1">
    <property type="entry name" value="CXC1-LIKE CYSTEINE CLUSTER ASSOCIATED WITH KDZ TRANSPOSASES DOMAIN-CONTAINING PROTEIN"/>
    <property type="match status" value="1"/>
</dbReference>
<gene>
    <name evidence="3" type="ORF">MELLADRAFT_84103</name>
</gene>
<dbReference type="AlphaFoldDB" id="F4SBI2"/>
<organism evidence="4">
    <name type="scientific">Melampsora larici-populina (strain 98AG31 / pathotype 3-4-7)</name>
    <name type="common">Poplar leaf rust fungus</name>
    <dbReference type="NCBI Taxonomy" id="747676"/>
    <lineage>
        <taxon>Eukaryota</taxon>
        <taxon>Fungi</taxon>
        <taxon>Dikarya</taxon>
        <taxon>Basidiomycota</taxon>
        <taxon>Pucciniomycotina</taxon>
        <taxon>Pucciniomycetes</taxon>
        <taxon>Pucciniales</taxon>
        <taxon>Melampsoraceae</taxon>
        <taxon>Melampsora</taxon>
    </lineage>
</organism>
<feature type="region of interest" description="Disordered" evidence="1">
    <location>
        <begin position="20"/>
        <end position="41"/>
    </location>
</feature>
<dbReference type="VEuPathDB" id="FungiDB:MELLADRAFT_84103"/>
<proteinExistence type="predicted"/>
<dbReference type="InParanoid" id="F4SBI2"/>
<reference evidence="4" key="1">
    <citation type="journal article" date="2011" name="Proc. Natl. Acad. Sci. U.S.A.">
        <title>Obligate biotrophy features unraveled by the genomic analysis of rust fungi.</title>
        <authorList>
            <person name="Duplessis S."/>
            <person name="Cuomo C.A."/>
            <person name="Lin Y.-C."/>
            <person name="Aerts A."/>
            <person name="Tisserant E."/>
            <person name="Veneault-Fourrey C."/>
            <person name="Joly D.L."/>
            <person name="Hacquard S."/>
            <person name="Amselem J."/>
            <person name="Cantarel B.L."/>
            <person name="Chiu R."/>
            <person name="Coutinho P.M."/>
            <person name="Feau N."/>
            <person name="Field M."/>
            <person name="Frey P."/>
            <person name="Gelhaye E."/>
            <person name="Goldberg J."/>
            <person name="Grabherr M.G."/>
            <person name="Kodira C.D."/>
            <person name="Kohler A."/>
            <person name="Kuees U."/>
            <person name="Lindquist E.A."/>
            <person name="Lucas S.M."/>
            <person name="Mago R."/>
            <person name="Mauceli E."/>
            <person name="Morin E."/>
            <person name="Murat C."/>
            <person name="Pangilinan J.L."/>
            <person name="Park R."/>
            <person name="Pearson M."/>
            <person name="Quesneville H."/>
            <person name="Rouhier N."/>
            <person name="Sakthikumar S."/>
            <person name="Salamov A.A."/>
            <person name="Schmutz J."/>
            <person name="Selles B."/>
            <person name="Shapiro H."/>
            <person name="Tanguay P."/>
            <person name="Tuskan G.A."/>
            <person name="Henrissat B."/>
            <person name="Van de Peer Y."/>
            <person name="Rouze P."/>
            <person name="Ellis J.G."/>
            <person name="Dodds P.N."/>
            <person name="Schein J.E."/>
            <person name="Zhong S."/>
            <person name="Hamelin R.C."/>
            <person name="Grigoriev I.V."/>
            <person name="Szabo L.J."/>
            <person name="Martin F."/>
        </authorList>
    </citation>
    <scope>NUCLEOTIDE SEQUENCE [LARGE SCALE GENOMIC DNA]</scope>
    <source>
        <strain evidence="4">98AG31 / pathotype 3-4-7</strain>
    </source>
</reference>
<dbReference type="Proteomes" id="UP000001072">
    <property type="component" value="Unassembled WGS sequence"/>
</dbReference>
<sequence length="281" mass="32309">MAELLGQSLSSRNEEIQNEDHHTYEGGHQNSVWTDDKDDGNEEGELRCYVSFRDRTEREQAQMQIAAPFIFRKFMKYSKITYQWGDEESWNRDWKVNCKCNTAKRERTIDIVYITSQIPILLDNQAPRQLDSVQLVQMGLIGSTAKNPVTTFSIRLLRLHHLLWKLCCVQISPFCLAIDEYLDARNPIITSADGVRVNQASKLHSISSAVNVFCKMLRLEAELKKKALKLTSLQQLAANCPCCFGPRVEGKREAKPDFIVCMDGNFQHRRHKAASATWREI</sequence>
<evidence type="ECO:0000259" key="2">
    <source>
        <dbReference type="Pfam" id="PF18802"/>
    </source>
</evidence>
<dbReference type="HOGENOM" id="CLU_990723_0_0_1"/>
<evidence type="ECO:0000256" key="1">
    <source>
        <dbReference type="SAM" id="MobiDB-lite"/>
    </source>
</evidence>
<keyword evidence="4" id="KW-1185">Reference proteome</keyword>
<dbReference type="KEGG" id="mlr:MELLADRAFT_84103"/>
<dbReference type="InterPro" id="IPR041320">
    <property type="entry name" value="CxC1"/>
</dbReference>